<dbReference type="GO" id="GO:0005524">
    <property type="term" value="F:ATP binding"/>
    <property type="evidence" value="ECO:0007669"/>
    <property type="project" value="UniProtKB-KW"/>
</dbReference>
<keyword evidence="1" id="KW-0418">Kinase</keyword>
<dbReference type="InterPro" id="IPR003594">
    <property type="entry name" value="HATPase_dom"/>
</dbReference>
<keyword evidence="1" id="KW-0808">Transferase</keyword>
<reference evidence="3 4" key="1">
    <citation type="submission" date="2020-02" db="EMBL/GenBank/DDBJ databases">
        <title>Genome sequence of Roseobacter ponti.</title>
        <authorList>
            <person name="Hollensteiner J."/>
            <person name="Schneider D."/>
            <person name="Poehlein A."/>
            <person name="Daniel R."/>
        </authorList>
    </citation>
    <scope>NUCLEOTIDE SEQUENCE [LARGE SCALE GENOMIC DNA]</scope>
    <source>
        <strain evidence="3 4">DSM 106830</strain>
    </source>
</reference>
<proteinExistence type="predicted"/>
<dbReference type="GO" id="GO:0004674">
    <property type="term" value="F:protein serine/threonine kinase activity"/>
    <property type="evidence" value="ECO:0007669"/>
    <property type="project" value="UniProtKB-KW"/>
</dbReference>
<keyword evidence="3" id="KW-0067">ATP-binding</keyword>
<dbReference type="CDD" id="cd16936">
    <property type="entry name" value="HATPase_RsbW-like"/>
    <property type="match status" value="1"/>
</dbReference>
<sequence length="158" mass="17172">MSRNVPPRPAGAQTLPSFEVSLRSSDLAVREALARILTELDPLSLDIEETGTVELVLAEVLNNIVEHAYPAETEGGPIRIFCQPAQDGLHVRITDCGAAMPEGHLPLGRAVEVDVDFSELPEGGFGWFLIQDLAKDVEYVRVGAQNRLSMRLPVGMLV</sequence>
<dbReference type="SUPFAM" id="SSF55874">
    <property type="entry name" value="ATPase domain of HSP90 chaperone/DNA topoisomerase II/histidine kinase"/>
    <property type="match status" value="1"/>
</dbReference>
<dbReference type="AlphaFoldDB" id="A0A858SMH8"/>
<dbReference type="KEGG" id="rpon:G3256_01335"/>
<accession>A0A858SMH8</accession>
<organism evidence="3 4">
    <name type="scientific">Roseobacter ponti</name>
    <dbReference type="NCBI Taxonomy" id="1891787"/>
    <lineage>
        <taxon>Bacteria</taxon>
        <taxon>Pseudomonadati</taxon>
        <taxon>Pseudomonadota</taxon>
        <taxon>Alphaproteobacteria</taxon>
        <taxon>Rhodobacterales</taxon>
        <taxon>Roseobacteraceae</taxon>
        <taxon>Roseobacter</taxon>
    </lineage>
</organism>
<dbReference type="EMBL" id="CP048788">
    <property type="protein sequence ID" value="QJF49905.1"/>
    <property type="molecule type" value="Genomic_DNA"/>
</dbReference>
<dbReference type="PANTHER" id="PTHR35526">
    <property type="entry name" value="ANTI-SIGMA-F FACTOR RSBW-RELATED"/>
    <property type="match status" value="1"/>
</dbReference>
<dbReference type="InterPro" id="IPR050267">
    <property type="entry name" value="Anti-sigma-factor_SerPK"/>
</dbReference>
<evidence type="ECO:0000259" key="2">
    <source>
        <dbReference type="Pfam" id="PF13581"/>
    </source>
</evidence>
<gene>
    <name evidence="3" type="ORF">G3256_01335</name>
</gene>
<keyword evidence="4" id="KW-1185">Reference proteome</keyword>
<keyword evidence="1" id="KW-0723">Serine/threonine-protein kinase</keyword>
<keyword evidence="3" id="KW-0547">Nucleotide-binding</keyword>
<dbReference type="Proteomes" id="UP000503308">
    <property type="component" value="Chromosome"/>
</dbReference>
<dbReference type="RefSeq" id="WP_169639131.1">
    <property type="nucleotide sequence ID" value="NZ_CP048788.1"/>
</dbReference>
<evidence type="ECO:0000313" key="4">
    <source>
        <dbReference type="Proteomes" id="UP000503308"/>
    </source>
</evidence>
<protein>
    <submittedName>
        <fullName evidence="3">ATP-binding protein</fullName>
    </submittedName>
</protein>
<evidence type="ECO:0000313" key="3">
    <source>
        <dbReference type="EMBL" id="QJF49905.1"/>
    </source>
</evidence>
<feature type="domain" description="Histidine kinase/HSP90-like ATPase" evidence="2">
    <location>
        <begin position="29"/>
        <end position="151"/>
    </location>
</feature>
<name>A0A858SMH8_9RHOB</name>
<evidence type="ECO:0000256" key="1">
    <source>
        <dbReference type="ARBA" id="ARBA00022527"/>
    </source>
</evidence>
<dbReference type="Pfam" id="PF13581">
    <property type="entry name" value="HATPase_c_2"/>
    <property type="match status" value="1"/>
</dbReference>
<dbReference type="PANTHER" id="PTHR35526:SF6">
    <property type="entry name" value="SLR1861 PROTEIN"/>
    <property type="match status" value="1"/>
</dbReference>
<dbReference type="Gene3D" id="3.30.565.10">
    <property type="entry name" value="Histidine kinase-like ATPase, C-terminal domain"/>
    <property type="match status" value="1"/>
</dbReference>
<dbReference type="InterPro" id="IPR036890">
    <property type="entry name" value="HATPase_C_sf"/>
</dbReference>